<feature type="region of interest" description="Disordered" evidence="1">
    <location>
        <begin position="1"/>
        <end position="52"/>
    </location>
</feature>
<dbReference type="RefSeq" id="XP_009546546.1">
    <property type="nucleotide sequence ID" value="XM_009548251.1"/>
</dbReference>
<dbReference type="InParanoid" id="W4KA58"/>
<protein>
    <submittedName>
        <fullName evidence="2">Uncharacterized protein</fullName>
    </submittedName>
</protein>
<keyword evidence="3" id="KW-1185">Reference proteome</keyword>
<dbReference type="Proteomes" id="UP000030671">
    <property type="component" value="Unassembled WGS sequence"/>
</dbReference>
<dbReference type="EMBL" id="KI925458">
    <property type="protein sequence ID" value="ETW81956.1"/>
    <property type="molecule type" value="Genomic_DNA"/>
</dbReference>
<evidence type="ECO:0000256" key="1">
    <source>
        <dbReference type="SAM" id="MobiDB-lite"/>
    </source>
</evidence>
<proteinExistence type="predicted"/>
<gene>
    <name evidence="2" type="ORF">HETIRDRAFT_316985</name>
</gene>
<dbReference type="GeneID" id="20670380"/>
<feature type="compositionally biased region" description="Polar residues" evidence="1">
    <location>
        <begin position="14"/>
        <end position="52"/>
    </location>
</feature>
<evidence type="ECO:0000313" key="3">
    <source>
        <dbReference type="Proteomes" id="UP000030671"/>
    </source>
</evidence>
<accession>W4KA58</accession>
<dbReference type="KEGG" id="hir:HETIRDRAFT_316985"/>
<organism evidence="2 3">
    <name type="scientific">Heterobasidion irregulare (strain TC 32-1)</name>
    <dbReference type="NCBI Taxonomy" id="747525"/>
    <lineage>
        <taxon>Eukaryota</taxon>
        <taxon>Fungi</taxon>
        <taxon>Dikarya</taxon>
        <taxon>Basidiomycota</taxon>
        <taxon>Agaricomycotina</taxon>
        <taxon>Agaricomycetes</taxon>
        <taxon>Russulales</taxon>
        <taxon>Bondarzewiaceae</taxon>
        <taxon>Heterobasidion</taxon>
        <taxon>Heterobasidion annosum species complex</taxon>
    </lineage>
</organism>
<reference evidence="2 3" key="1">
    <citation type="journal article" date="2012" name="New Phytol.">
        <title>Insight into trade-off between wood decay and parasitism from the genome of a fungal forest pathogen.</title>
        <authorList>
            <person name="Olson A."/>
            <person name="Aerts A."/>
            <person name="Asiegbu F."/>
            <person name="Belbahri L."/>
            <person name="Bouzid O."/>
            <person name="Broberg A."/>
            <person name="Canback B."/>
            <person name="Coutinho P.M."/>
            <person name="Cullen D."/>
            <person name="Dalman K."/>
            <person name="Deflorio G."/>
            <person name="van Diepen L.T."/>
            <person name="Dunand C."/>
            <person name="Duplessis S."/>
            <person name="Durling M."/>
            <person name="Gonthier P."/>
            <person name="Grimwood J."/>
            <person name="Fossdal C.G."/>
            <person name="Hansson D."/>
            <person name="Henrissat B."/>
            <person name="Hietala A."/>
            <person name="Himmelstrand K."/>
            <person name="Hoffmeister D."/>
            <person name="Hogberg N."/>
            <person name="James T.Y."/>
            <person name="Karlsson M."/>
            <person name="Kohler A."/>
            <person name="Kues U."/>
            <person name="Lee Y.H."/>
            <person name="Lin Y.C."/>
            <person name="Lind M."/>
            <person name="Lindquist E."/>
            <person name="Lombard V."/>
            <person name="Lucas S."/>
            <person name="Lunden K."/>
            <person name="Morin E."/>
            <person name="Murat C."/>
            <person name="Park J."/>
            <person name="Raffaello T."/>
            <person name="Rouze P."/>
            <person name="Salamov A."/>
            <person name="Schmutz J."/>
            <person name="Solheim H."/>
            <person name="Stahlberg J."/>
            <person name="Velez H."/>
            <person name="de Vries R.P."/>
            <person name="Wiebenga A."/>
            <person name="Woodward S."/>
            <person name="Yakovlev I."/>
            <person name="Garbelotto M."/>
            <person name="Martin F."/>
            <person name="Grigoriev I.V."/>
            <person name="Stenlid J."/>
        </authorList>
    </citation>
    <scope>NUCLEOTIDE SEQUENCE [LARGE SCALE GENOMIC DNA]</scope>
    <source>
        <strain evidence="2 3">TC 32-1</strain>
    </source>
</reference>
<dbReference type="AlphaFoldDB" id="W4KA58"/>
<sequence>MGVKLGSDIRNPLAITSATSDSIQEPTIRSMNTYRPRNHRYSSYNARSIQHS</sequence>
<name>W4KA58_HETIT</name>
<evidence type="ECO:0000313" key="2">
    <source>
        <dbReference type="EMBL" id="ETW81956.1"/>
    </source>
</evidence>
<dbReference type="HOGENOM" id="CLU_3087503_0_0_1"/>